<gene>
    <name evidence="2" type="ORF">EA797_01005</name>
</gene>
<accession>A0A3M2HNR3</accession>
<name>A0A3M2HNR3_9GAMM</name>
<dbReference type="EMBL" id="RFFM01000001">
    <property type="protein sequence ID" value="RMH91361.1"/>
    <property type="molecule type" value="Genomic_DNA"/>
</dbReference>
<organism evidence="2 3">
    <name type="scientific">Stutzerimonas zhaodongensis</name>
    <dbReference type="NCBI Taxonomy" id="1176257"/>
    <lineage>
        <taxon>Bacteria</taxon>
        <taxon>Pseudomonadati</taxon>
        <taxon>Pseudomonadota</taxon>
        <taxon>Gammaproteobacteria</taxon>
        <taxon>Pseudomonadales</taxon>
        <taxon>Pseudomonadaceae</taxon>
        <taxon>Stutzerimonas</taxon>
    </lineage>
</organism>
<comment type="caution">
    <text evidence="2">The sequence shown here is derived from an EMBL/GenBank/DDBJ whole genome shotgun (WGS) entry which is preliminary data.</text>
</comment>
<dbReference type="AlphaFoldDB" id="A0A3M2HNR3"/>
<feature type="region of interest" description="Disordered" evidence="1">
    <location>
        <begin position="24"/>
        <end position="64"/>
    </location>
</feature>
<sequence>MITPTSAVIVVPRFGALRRIRNNGRADSSAAVQVQGRKPSDQKAAQYIASPDRPAPVTARLAKQ</sequence>
<evidence type="ECO:0000313" key="3">
    <source>
        <dbReference type="Proteomes" id="UP000269774"/>
    </source>
</evidence>
<protein>
    <submittedName>
        <fullName evidence="2">Uncharacterized protein</fullName>
    </submittedName>
</protein>
<reference evidence="2 3" key="1">
    <citation type="submission" date="2018-10" db="EMBL/GenBank/DDBJ databases">
        <title>Pseudomonas zhaodongensis NEAU-ST5-21(T) genome.</title>
        <authorList>
            <person name="Peng J."/>
            <person name="Liu Z.-P."/>
        </authorList>
    </citation>
    <scope>NUCLEOTIDE SEQUENCE [LARGE SCALE GENOMIC DNA]</scope>
    <source>
        <strain evidence="2 3">NEAU-ST5-21</strain>
    </source>
</reference>
<proteinExistence type="predicted"/>
<dbReference type="Proteomes" id="UP000269774">
    <property type="component" value="Unassembled WGS sequence"/>
</dbReference>
<keyword evidence="3" id="KW-1185">Reference proteome</keyword>
<evidence type="ECO:0000256" key="1">
    <source>
        <dbReference type="SAM" id="MobiDB-lite"/>
    </source>
</evidence>
<evidence type="ECO:0000313" key="2">
    <source>
        <dbReference type="EMBL" id="RMH91361.1"/>
    </source>
</evidence>